<gene>
    <name evidence="1" type="ORF">HY768_06835</name>
</gene>
<accession>A0A933ICP0</accession>
<dbReference type="EMBL" id="JACQXR010000089">
    <property type="protein sequence ID" value="MBI4726924.1"/>
    <property type="molecule type" value="Genomic_DNA"/>
</dbReference>
<protein>
    <submittedName>
        <fullName evidence="1">Uncharacterized protein</fullName>
    </submittedName>
</protein>
<reference evidence="1" key="1">
    <citation type="submission" date="2020-07" db="EMBL/GenBank/DDBJ databases">
        <title>Huge and variable diversity of episymbiotic CPR bacteria and DPANN archaea in groundwater ecosystems.</title>
        <authorList>
            <person name="He C.Y."/>
            <person name="Keren R."/>
            <person name="Whittaker M."/>
            <person name="Farag I.F."/>
            <person name="Doudna J."/>
            <person name="Cate J.H.D."/>
            <person name="Banfield J.F."/>
        </authorList>
    </citation>
    <scope>NUCLEOTIDE SEQUENCE</scope>
    <source>
        <strain evidence="1">NC_groundwater_1520_Pr4_B-0.1um_53_5</strain>
    </source>
</reference>
<organism evidence="1 2">
    <name type="scientific">candidate division TA06 bacterium</name>
    <dbReference type="NCBI Taxonomy" id="2250710"/>
    <lineage>
        <taxon>Bacteria</taxon>
        <taxon>Bacteria division TA06</taxon>
    </lineage>
</organism>
<evidence type="ECO:0000313" key="2">
    <source>
        <dbReference type="Proteomes" id="UP000736328"/>
    </source>
</evidence>
<comment type="caution">
    <text evidence="1">The sequence shown here is derived from an EMBL/GenBank/DDBJ whole genome shotgun (WGS) entry which is preliminary data.</text>
</comment>
<dbReference type="Proteomes" id="UP000736328">
    <property type="component" value="Unassembled WGS sequence"/>
</dbReference>
<sequence length="164" mass="18913">MSIEAKITIFLTASLVLITAVYAGLTHKILQAQLKKDKLLEHDSYLLCIKQTIDMLNDIFVYLNRCATSLEDFTRENDNSAEEIRHIFSKLNNHVDSHIRFYGEEQSVLQDIYMEIVVSKMLKGGTISKTDKNTQMEKIRKLIEIFVTLQKNAVIKAKELSYIK</sequence>
<name>A0A933ICP0_UNCT6</name>
<proteinExistence type="predicted"/>
<evidence type="ECO:0000313" key="1">
    <source>
        <dbReference type="EMBL" id="MBI4726924.1"/>
    </source>
</evidence>
<dbReference type="AlphaFoldDB" id="A0A933ICP0"/>